<dbReference type="Pfam" id="PF02759">
    <property type="entry name" value="RUN"/>
    <property type="match status" value="1"/>
</dbReference>
<organism evidence="3 4">
    <name type="scientific">Goodea atripinnis</name>
    <dbReference type="NCBI Taxonomy" id="208336"/>
    <lineage>
        <taxon>Eukaryota</taxon>
        <taxon>Metazoa</taxon>
        <taxon>Chordata</taxon>
        <taxon>Craniata</taxon>
        <taxon>Vertebrata</taxon>
        <taxon>Euteleostomi</taxon>
        <taxon>Actinopterygii</taxon>
        <taxon>Neopterygii</taxon>
        <taxon>Teleostei</taxon>
        <taxon>Neoteleostei</taxon>
        <taxon>Acanthomorphata</taxon>
        <taxon>Ovalentaria</taxon>
        <taxon>Atherinomorphae</taxon>
        <taxon>Cyprinodontiformes</taxon>
        <taxon>Goodeidae</taxon>
        <taxon>Goodea</taxon>
    </lineage>
</organism>
<dbReference type="Pfam" id="PF03455">
    <property type="entry name" value="dDENN"/>
    <property type="match status" value="1"/>
</dbReference>
<accession>A0ABV0N6Q8</accession>
<sequence>MLSTNQLEVREDASCNKDARAQCDEEELKMHQLNIQVREVFANRFTQMFADYEVFVIQPSHDKESWFTNRDQMQNFDKASFLSDQPEPYLPFLSRFLETQMFASFIDSKILCHDDEEKEHTLRVFDARVDKIRMLNVRTPTLRTSMYQKCTNIEEAAIEMRVAKIDHTALHPHLLDMKIGQGRYEQGFFPRLQSDTKRMLVEKMGREAVELGHGEVSITGVEENTLIASLCDLLERIWSHGVNQPYGPTSCITRTAKRRMPLQAVWDLQQKLTLVFTLWSLTLIAHKRFLLLSWRRGAEKSGLLGVSEGGDSGVGVESGGGVDNIGEIKTDVGKARAWVRLSMEKKLLSRHLKQLLSDHELTK</sequence>
<evidence type="ECO:0000313" key="4">
    <source>
        <dbReference type="Proteomes" id="UP001476798"/>
    </source>
</evidence>
<feature type="domain" description="RUN" evidence="2">
    <location>
        <begin position="221"/>
        <end position="363"/>
    </location>
</feature>
<keyword evidence="4" id="KW-1185">Reference proteome</keyword>
<evidence type="ECO:0000259" key="2">
    <source>
        <dbReference type="PROSITE" id="PS50826"/>
    </source>
</evidence>
<evidence type="ECO:0000259" key="1">
    <source>
        <dbReference type="PROSITE" id="PS50211"/>
    </source>
</evidence>
<comment type="caution">
    <text evidence="3">The sequence shown here is derived from an EMBL/GenBank/DDBJ whole genome shotgun (WGS) entry which is preliminary data.</text>
</comment>
<dbReference type="InterPro" id="IPR004012">
    <property type="entry name" value="Run_dom"/>
</dbReference>
<feature type="domain" description="UDENN" evidence="1">
    <location>
        <begin position="1"/>
        <end position="119"/>
    </location>
</feature>
<evidence type="ECO:0000313" key="3">
    <source>
        <dbReference type="EMBL" id="MEQ2167091.1"/>
    </source>
</evidence>
<dbReference type="InterPro" id="IPR037516">
    <property type="entry name" value="Tripartite_DENN"/>
</dbReference>
<dbReference type="Proteomes" id="UP001476798">
    <property type="component" value="Unassembled WGS sequence"/>
</dbReference>
<reference evidence="3 4" key="1">
    <citation type="submission" date="2021-06" db="EMBL/GenBank/DDBJ databases">
        <authorList>
            <person name="Palmer J.M."/>
        </authorList>
    </citation>
    <scope>NUCLEOTIDE SEQUENCE [LARGE SCALE GENOMIC DNA]</scope>
    <source>
        <strain evidence="3 4">GA_2019</strain>
        <tissue evidence="3">Muscle</tissue>
    </source>
</reference>
<name>A0ABV0N6Q8_9TELE</name>
<dbReference type="InterPro" id="IPR037213">
    <property type="entry name" value="Run_dom_sf"/>
</dbReference>
<dbReference type="EMBL" id="JAHRIO010030004">
    <property type="protein sequence ID" value="MEQ2167091.1"/>
    <property type="molecule type" value="Genomic_DNA"/>
</dbReference>
<dbReference type="InterPro" id="IPR005112">
    <property type="entry name" value="dDENN_dom"/>
</dbReference>
<proteinExistence type="predicted"/>
<dbReference type="Gene3D" id="1.20.58.900">
    <property type="match status" value="1"/>
</dbReference>
<dbReference type="PROSITE" id="PS50826">
    <property type="entry name" value="RUN"/>
    <property type="match status" value="1"/>
</dbReference>
<dbReference type="PROSITE" id="PS50211">
    <property type="entry name" value="DENN"/>
    <property type="match status" value="1"/>
</dbReference>
<dbReference type="InterPro" id="IPR047278">
    <property type="entry name" value="DEN5A/B"/>
</dbReference>
<gene>
    <name evidence="3" type="ORF">GOODEAATRI_000647</name>
</gene>
<dbReference type="SUPFAM" id="SSF140741">
    <property type="entry name" value="RUN domain-like"/>
    <property type="match status" value="1"/>
</dbReference>
<dbReference type="SMART" id="SM00801">
    <property type="entry name" value="dDENN"/>
    <property type="match status" value="1"/>
</dbReference>
<dbReference type="PANTHER" id="PTHR46070">
    <property type="entry name" value="PINSTRIPE, ISOFORM A"/>
    <property type="match status" value="1"/>
</dbReference>
<protein>
    <recommendedName>
        <fullName evidence="5">DEN5A</fullName>
    </recommendedName>
</protein>
<dbReference type="PANTHER" id="PTHR46070:SF2">
    <property type="entry name" value="DENN DOMAIN-CONTAINING PROTEIN 5A"/>
    <property type="match status" value="1"/>
</dbReference>
<evidence type="ECO:0008006" key="5">
    <source>
        <dbReference type="Google" id="ProtNLM"/>
    </source>
</evidence>